<dbReference type="InterPro" id="IPR058592">
    <property type="entry name" value="Gtf3_C"/>
</dbReference>
<dbReference type="AlphaFoldDB" id="A0A412RVH1"/>
<evidence type="ECO:0000313" key="4">
    <source>
        <dbReference type="EMBL" id="RGU27750.1"/>
    </source>
</evidence>
<comment type="caution">
    <text evidence="4">The sequence shown here is derived from an EMBL/GenBank/DDBJ whole genome shotgun (WGS) entry which is preliminary data.</text>
</comment>
<reference evidence="4 5" key="1">
    <citation type="submission" date="2018-08" db="EMBL/GenBank/DDBJ databases">
        <title>A genome reference for cultivated species of the human gut microbiota.</title>
        <authorList>
            <person name="Zou Y."/>
            <person name="Xue W."/>
            <person name="Luo G."/>
        </authorList>
    </citation>
    <scope>NUCLEOTIDE SEQUENCE [LARGE SCALE GENOMIC DNA]</scope>
    <source>
        <strain evidence="4 5">AF17-27</strain>
    </source>
</reference>
<evidence type="ECO:0000313" key="5">
    <source>
        <dbReference type="Proteomes" id="UP000283765"/>
    </source>
</evidence>
<gene>
    <name evidence="4" type="ORF">DWW89_02460</name>
</gene>
<name>A0A412RVH1_9FIRM</name>
<proteinExistence type="predicted"/>
<evidence type="ECO:0000259" key="3">
    <source>
        <dbReference type="Pfam" id="PF26337"/>
    </source>
</evidence>
<evidence type="ECO:0008006" key="6">
    <source>
        <dbReference type="Google" id="ProtNLM"/>
    </source>
</evidence>
<dbReference type="InterPro" id="IPR058591">
    <property type="entry name" value="Gtf3_N"/>
</dbReference>
<organism evidence="4 5">
    <name type="scientific">Agathobacter rectalis</name>
    <dbReference type="NCBI Taxonomy" id="39491"/>
    <lineage>
        <taxon>Bacteria</taxon>
        <taxon>Bacillati</taxon>
        <taxon>Bacillota</taxon>
        <taxon>Clostridia</taxon>
        <taxon>Lachnospirales</taxon>
        <taxon>Lachnospiraceae</taxon>
        <taxon>Agathobacter</taxon>
    </lineage>
</organism>
<dbReference type="Pfam" id="PF26334">
    <property type="entry name" value="Gtf3_N"/>
    <property type="match status" value="1"/>
</dbReference>
<dbReference type="RefSeq" id="WP_117993033.1">
    <property type="nucleotide sequence ID" value="NZ_QRXR01000003.1"/>
</dbReference>
<accession>A0A412RVH1</accession>
<dbReference type="Proteomes" id="UP000283765">
    <property type="component" value="Unassembled WGS sequence"/>
</dbReference>
<dbReference type="EMBL" id="QRXR01000003">
    <property type="protein sequence ID" value="RGU27750.1"/>
    <property type="molecule type" value="Genomic_DNA"/>
</dbReference>
<dbReference type="PIRSF" id="PIRSF007023">
    <property type="entry name" value="UDP-Galf_transf"/>
    <property type="match status" value="1"/>
</dbReference>
<dbReference type="Pfam" id="PF26337">
    <property type="entry name" value="Gtf3_C"/>
    <property type="match status" value="1"/>
</dbReference>
<feature type="domain" description="Glucosyltransferase 3-like C-terminal" evidence="3">
    <location>
        <begin position="172"/>
        <end position="326"/>
    </location>
</feature>
<sequence length="333" mass="38794">MEIHITNLHNIGGTATLAMDGVVKIAKNLDFTEMGVMKRQFYEDYWNTISHHLDGTIASLYHGDIVFFQYPTWNGPDYDKVFVDKIKLYNNVRLVIFVHDLQKLMFDSEQSILHTEISILNKADVLILPSVKMYEYMINNGLRDDIQILYQKIWEAPGFPCFKEHQNLKKMLFTGNWNRFPFLESYHGKTIVEHFDYQKPPRDDDSSFTWRNGFKPIQLMRELSKGGYGLVWCDKEYLERYYSMNQPHKLGFTLASGIPVIVRNGCVHSDFVREKGLGYVVDSLEEADNLVQNTSDEDYAKMISNIAPYQYMLLNGVYTKKLLMDALICVLEK</sequence>
<protein>
    <recommendedName>
        <fullName evidence="6">Glucosyltransferase 3</fullName>
    </recommendedName>
</protein>
<evidence type="ECO:0000256" key="1">
    <source>
        <dbReference type="ARBA" id="ARBA00022679"/>
    </source>
</evidence>
<dbReference type="Gene3D" id="3.40.50.2000">
    <property type="entry name" value="Glycogen Phosphorylase B"/>
    <property type="match status" value="2"/>
</dbReference>
<feature type="domain" description="Glucosyltransferase 3-like N-terminal" evidence="2">
    <location>
        <begin position="3"/>
        <end position="152"/>
    </location>
</feature>
<evidence type="ECO:0000259" key="2">
    <source>
        <dbReference type="Pfam" id="PF26334"/>
    </source>
</evidence>
<keyword evidence="1" id="KW-0808">Transferase</keyword>